<evidence type="ECO:0000313" key="4">
    <source>
        <dbReference type="Proteomes" id="UP000813018"/>
    </source>
</evidence>
<dbReference type="Proteomes" id="UP000813018">
    <property type="component" value="Unassembled WGS sequence"/>
</dbReference>
<dbReference type="InterPro" id="IPR026444">
    <property type="entry name" value="Secre_tail"/>
</dbReference>
<evidence type="ECO:0000256" key="1">
    <source>
        <dbReference type="SAM" id="SignalP"/>
    </source>
</evidence>
<dbReference type="EMBL" id="JAHYXK010000001">
    <property type="protein sequence ID" value="MBW7465879.1"/>
    <property type="molecule type" value="Genomic_DNA"/>
</dbReference>
<proteinExistence type="predicted"/>
<sequence>MKTHLRFLMIALVAMIGSISNAWAQATIATTLPATVKAHSEVTFDVNVAKNDATAENVKVVLKLTGDNAATFAANTALKTAAGTAITFDGTEAVLGIYPLTDRTEEFIVKFSVVGTVGYTLELRDVASGDPLPGSVTSTVTVNFNEPTLDSTLDNYTDIKTNKGYLFHPIVTAGDRAGEMVNLTLTFTDPAHAQNVKLYRATNAQGTGFVEVTFENGVATVGPEGGYPLADAGAVGENLYKIVFSEVGVYNYTFKLMRTDGVAIATKSETVTVVRGATIATTLHNRADVVATIAEDFKASATAGTWAPTTMVLGKLTLTNPAQVDDIKLEYLDTDNTYKEIIIGTDGVVTIGPAGGMPISDLSGLDFKATFAAAGTYGYTLELIKIEGNEVIATSNESVVVRAFVNATIASDLNNRTGVKTTVPQTANVTINANDNAGTEVLAKLTLANAAQRENVTLELRTGENTYEAISINENGVAYFGPTTGYPLADATTAIRVTFDEAGTYAYTLALVTAGTTETVVASSNESVTVAAFQNASIATTLDQKANVKTTRAEEFTITATAGDIDPATMVLGRLALTTPAQADDITLEYFDTDNTYKPIAIGTDGVVTIGPAGGMMLSNINGLKLRATFDAAATYGYKVELVRVSDNTVLATSNESVVVSAFVGATVATTLNGQEVEKDAAKMFTATATANDVNPATMVRGRLTLADASKAANIVLEYLNDQSEYQTIAFENGVALIGPATGMALSDINSLGFRATFNAAGTYAYTLDLVNVDGGAVVATASESVEVKTATSIKKGFEKGGFAVYPTLTTGAVKVDLVNARNANIQVIDMMGRAVVAKSNVNGVVELDLSKVAKGTYVVRIQDGNNINTQRVIVR</sequence>
<organism evidence="3 4">
    <name type="scientific">Pontibacter aydingkolensis</name>
    <dbReference type="NCBI Taxonomy" id="1911536"/>
    <lineage>
        <taxon>Bacteria</taxon>
        <taxon>Pseudomonadati</taxon>
        <taxon>Bacteroidota</taxon>
        <taxon>Cytophagia</taxon>
        <taxon>Cytophagales</taxon>
        <taxon>Hymenobacteraceae</taxon>
        <taxon>Pontibacter</taxon>
    </lineage>
</organism>
<reference evidence="3 4" key="1">
    <citation type="journal article" date="2016" name="Int. J. Syst. Evol. Microbiol.">
        <title>Pontibacter aydingkolensis sp. nov., isolated from soil of a salt lake.</title>
        <authorList>
            <person name="Osman G."/>
            <person name="Zhang T."/>
            <person name="Lou K."/>
            <person name="Gao Y."/>
            <person name="Chang W."/>
            <person name="Lin Q."/>
            <person name="Yang H.M."/>
            <person name="Huo X.D."/>
            <person name="Wang N."/>
        </authorList>
    </citation>
    <scope>NUCLEOTIDE SEQUENCE [LARGE SCALE GENOMIC DNA]</scope>
    <source>
        <strain evidence="3 4">KACC 19255</strain>
    </source>
</reference>
<feature type="chain" id="PRO_5046072386" evidence="1">
    <location>
        <begin position="25"/>
        <end position="876"/>
    </location>
</feature>
<gene>
    <name evidence="3" type="ORF">K0O23_02275</name>
</gene>
<dbReference type="NCBIfam" id="TIGR04183">
    <property type="entry name" value="Por_Secre_tail"/>
    <property type="match status" value="1"/>
</dbReference>
<feature type="signal peptide" evidence="1">
    <location>
        <begin position="1"/>
        <end position="24"/>
    </location>
</feature>
<evidence type="ECO:0000313" key="3">
    <source>
        <dbReference type="EMBL" id="MBW7465879.1"/>
    </source>
</evidence>
<dbReference type="Pfam" id="PF18962">
    <property type="entry name" value="Por_Secre_tail"/>
    <property type="match status" value="1"/>
</dbReference>
<keyword evidence="4" id="KW-1185">Reference proteome</keyword>
<feature type="domain" description="Secretion system C-terminal sorting" evidence="2">
    <location>
        <begin position="805"/>
        <end position="875"/>
    </location>
</feature>
<keyword evidence="1" id="KW-0732">Signal</keyword>
<protein>
    <submittedName>
        <fullName evidence="3">T9SS type A sorting domain-containing protein</fullName>
    </submittedName>
</protein>
<evidence type="ECO:0000259" key="2">
    <source>
        <dbReference type="Pfam" id="PF18962"/>
    </source>
</evidence>
<comment type="caution">
    <text evidence="3">The sequence shown here is derived from an EMBL/GenBank/DDBJ whole genome shotgun (WGS) entry which is preliminary data.</text>
</comment>
<accession>A0ABS7CPW4</accession>
<name>A0ABS7CPW4_9BACT</name>
<dbReference type="RefSeq" id="WP_219875745.1">
    <property type="nucleotide sequence ID" value="NZ_JAHYXK010000001.1"/>
</dbReference>